<dbReference type="Pfam" id="PF12833">
    <property type="entry name" value="HTH_18"/>
    <property type="match status" value="1"/>
</dbReference>
<dbReference type="PROSITE" id="PS01124">
    <property type="entry name" value="HTH_ARAC_FAMILY_2"/>
    <property type="match status" value="1"/>
</dbReference>
<protein>
    <submittedName>
        <fullName evidence="5">Helix-turn-helix domain-containing protein</fullName>
    </submittedName>
</protein>
<keyword evidence="6" id="KW-1185">Reference proteome</keyword>
<dbReference type="Gene3D" id="2.60.120.10">
    <property type="entry name" value="Jelly Rolls"/>
    <property type="match status" value="1"/>
</dbReference>
<name>A0ABW2ZF14_9SPHI</name>
<keyword evidence="1" id="KW-0805">Transcription regulation</keyword>
<gene>
    <name evidence="5" type="ORF">ACFQZI_08015</name>
</gene>
<organism evidence="5 6">
    <name type="scientific">Mucilaginibacter lutimaris</name>
    <dbReference type="NCBI Taxonomy" id="931629"/>
    <lineage>
        <taxon>Bacteria</taxon>
        <taxon>Pseudomonadati</taxon>
        <taxon>Bacteroidota</taxon>
        <taxon>Sphingobacteriia</taxon>
        <taxon>Sphingobacteriales</taxon>
        <taxon>Sphingobacteriaceae</taxon>
        <taxon>Mucilaginibacter</taxon>
    </lineage>
</organism>
<dbReference type="SMART" id="SM00342">
    <property type="entry name" value="HTH_ARAC"/>
    <property type="match status" value="1"/>
</dbReference>
<accession>A0ABW2ZF14</accession>
<evidence type="ECO:0000313" key="6">
    <source>
        <dbReference type="Proteomes" id="UP001597073"/>
    </source>
</evidence>
<evidence type="ECO:0000256" key="2">
    <source>
        <dbReference type="ARBA" id="ARBA00023125"/>
    </source>
</evidence>
<dbReference type="InterPro" id="IPR009057">
    <property type="entry name" value="Homeodomain-like_sf"/>
</dbReference>
<dbReference type="InterPro" id="IPR018062">
    <property type="entry name" value="HTH_AraC-typ_CS"/>
</dbReference>
<keyword evidence="2" id="KW-0238">DNA-binding</keyword>
<evidence type="ECO:0000256" key="1">
    <source>
        <dbReference type="ARBA" id="ARBA00023015"/>
    </source>
</evidence>
<evidence type="ECO:0000313" key="5">
    <source>
        <dbReference type="EMBL" id="MFD0764798.1"/>
    </source>
</evidence>
<dbReference type="Gene3D" id="1.10.10.60">
    <property type="entry name" value="Homeodomain-like"/>
    <property type="match status" value="2"/>
</dbReference>
<dbReference type="InterPro" id="IPR014710">
    <property type="entry name" value="RmlC-like_jellyroll"/>
</dbReference>
<dbReference type="PANTHER" id="PTHR43280:SF34">
    <property type="entry name" value="ARAC-FAMILY TRANSCRIPTIONAL REGULATOR"/>
    <property type="match status" value="1"/>
</dbReference>
<proteinExistence type="predicted"/>
<dbReference type="EMBL" id="JBHTIA010000003">
    <property type="protein sequence ID" value="MFD0764798.1"/>
    <property type="molecule type" value="Genomic_DNA"/>
</dbReference>
<dbReference type="SUPFAM" id="SSF51182">
    <property type="entry name" value="RmlC-like cupins"/>
    <property type="match status" value="1"/>
</dbReference>
<keyword evidence="3" id="KW-0804">Transcription</keyword>
<dbReference type="InterPro" id="IPR018060">
    <property type="entry name" value="HTH_AraC"/>
</dbReference>
<feature type="domain" description="HTH araC/xylS-type" evidence="4">
    <location>
        <begin position="181"/>
        <end position="278"/>
    </location>
</feature>
<reference evidence="6" key="1">
    <citation type="journal article" date="2019" name="Int. J. Syst. Evol. Microbiol.">
        <title>The Global Catalogue of Microorganisms (GCM) 10K type strain sequencing project: providing services to taxonomists for standard genome sequencing and annotation.</title>
        <authorList>
            <consortium name="The Broad Institute Genomics Platform"/>
            <consortium name="The Broad Institute Genome Sequencing Center for Infectious Disease"/>
            <person name="Wu L."/>
            <person name="Ma J."/>
        </authorList>
    </citation>
    <scope>NUCLEOTIDE SEQUENCE [LARGE SCALE GENOMIC DNA]</scope>
    <source>
        <strain evidence="6">CCUG 60742</strain>
    </source>
</reference>
<comment type="caution">
    <text evidence="5">The sequence shown here is derived from an EMBL/GenBank/DDBJ whole genome shotgun (WGS) entry which is preliminary data.</text>
</comment>
<dbReference type="RefSeq" id="WP_377140817.1">
    <property type="nucleotide sequence ID" value="NZ_JBHTIA010000003.1"/>
</dbReference>
<dbReference type="PANTHER" id="PTHR43280">
    <property type="entry name" value="ARAC-FAMILY TRANSCRIPTIONAL REGULATOR"/>
    <property type="match status" value="1"/>
</dbReference>
<dbReference type="Proteomes" id="UP001597073">
    <property type="component" value="Unassembled WGS sequence"/>
</dbReference>
<evidence type="ECO:0000259" key="4">
    <source>
        <dbReference type="PROSITE" id="PS01124"/>
    </source>
</evidence>
<dbReference type="InterPro" id="IPR011051">
    <property type="entry name" value="RmlC_Cupin_sf"/>
</dbReference>
<evidence type="ECO:0000256" key="3">
    <source>
        <dbReference type="ARBA" id="ARBA00023163"/>
    </source>
</evidence>
<dbReference type="PROSITE" id="PS00041">
    <property type="entry name" value="HTH_ARAC_FAMILY_1"/>
    <property type="match status" value="1"/>
</dbReference>
<dbReference type="SUPFAM" id="SSF46689">
    <property type="entry name" value="Homeodomain-like"/>
    <property type="match status" value="2"/>
</dbReference>
<sequence>MNEIQLERVDFEPGKSFKLFSPRLRNTFLWHYHPEIELVYVVADAGIRHVGTHISTYTQSDLVFIGSNIPHLNFDYRLRSDYHQIVIQLRTGFLSEAINTSPEFAAIRQLFKKADQGIAFTGETKAIAAGRLTRLGELSPYNQLMELIDIFNLLAHSKDAEILNTDQSIKDFILKDKIRMGAIYEYIDASYHQKPDVNVVAAKVNLTMAAFCRYFKRQTNMTFTDFVNQYRIEHAKNLLMQGNNVTETCYAIGFESISYFNKLFNKIVGQNPSGFKREYSGKA</sequence>